<comment type="caution">
    <text evidence="1">The sequence shown here is derived from an EMBL/GenBank/DDBJ whole genome shotgun (WGS) entry which is preliminary data.</text>
</comment>
<proteinExistence type="predicted"/>
<dbReference type="InterPro" id="IPR032574">
    <property type="entry name" value="DUF4924"/>
</dbReference>
<evidence type="ECO:0000313" key="1">
    <source>
        <dbReference type="EMBL" id="MCR9017232.1"/>
    </source>
</evidence>
<dbReference type="AlphaFoldDB" id="A0A9X2PBX8"/>
<reference evidence="1" key="1">
    <citation type="submission" date="2022-08" db="EMBL/GenBank/DDBJ databases">
        <authorList>
            <person name="Zhang D."/>
        </authorList>
    </citation>
    <scope>NUCLEOTIDE SEQUENCE</scope>
    <source>
        <strain evidence="1">XJ19-11</strain>
    </source>
</reference>
<dbReference type="RefSeq" id="WP_258425073.1">
    <property type="nucleotide sequence ID" value="NZ_JANSUY010000025.1"/>
</dbReference>
<keyword evidence="2" id="KW-1185">Reference proteome</keyword>
<dbReference type="EMBL" id="JANSUY010000025">
    <property type="protein sequence ID" value="MCR9017232.1"/>
    <property type="molecule type" value="Genomic_DNA"/>
</dbReference>
<accession>A0A9X2PBX8</accession>
<protein>
    <submittedName>
        <fullName evidence="1">DUF4924 family protein</fullName>
    </submittedName>
</protein>
<organism evidence="1 2">
    <name type="scientific">Aquiflexum gelatinilyticum</name>
    <dbReference type="NCBI Taxonomy" id="2961943"/>
    <lineage>
        <taxon>Bacteria</taxon>
        <taxon>Pseudomonadati</taxon>
        <taxon>Bacteroidota</taxon>
        <taxon>Cytophagia</taxon>
        <taxon>Cytophagales</taxon>
        <taxon>Cyclobacteriaceae</taxon>
        <taxon>Aquiflexum</taxon>
    </lineage>
</organism>
<gene>
    <name evidence="1" type="ORF">NU887_19510</name>
</gene>
<name>A0A9X2PBX8_9BACT</name>
<evidence type="ECO:0000313" key="2">
    <source>
        <dbReference type="Proteomes" id="UP001142175"/>
    </source>
</evidence>
<sequence>MKAVADKKKAKNIPEYIIYMYQMEDLLRVYNFNMEDIRQYVISHYPISEAEKTEAAIWFAHLAFEMKKAKVEETGHLPVTQELVDQLASLHWTLLKTDKDYFDLYQNAKPHLIRLLLEAGENAPKHEIQIAINAIYGQLLARLRSREVPAEILEANDSFGDILSYLNWIYFKQKESKTRQN</sequence>
<dbReference type="Proteomes" id="UP001142175">
    <property type="component" value="Unassembled WGS sequence"/>
</dbReference>
<dbReference type="Pfam" id="PF16271">
    <property type="entry name" value="DUF4924"/>
    <property type="match status" value="1"/>
</dbReference>